<evidence type="ECO:0000313" key="2">
    <source>
        <dbReference type="Proteomes" id="UP000640052"/>
    </source>
</evidence>
<dbReference type="EMBL" id="BOOA01000009">
    <property type="protein sequence ID" value="GIH23282.1"/>
    <property type="molecule type" value="Genomic_DNA"/>
</dbReference>
<organism evidence="1 2">
    <name type="scientific">Acrocarpospora phusangensis</name>
    <dbReference type="NCBI Taxonomy" id="1070424"/>
    <lineage>
        <taxon>Bacteria</taxon>
        <taxon>Bacillati</taxon>
        <taxon>Actinomycetota</taxon>
        <taxon>Actinomycetes</taxon>
        <taxon>Streptosporangiales</taxon>
        <taxon>Streptosporangiaceae</taxon>
        <taxon>Acrocarpospora</taxon>
    </lineage>
</organism>
<dbReference type="Proteomes" id="UP000640052">
    <property type="component" value="Unassembled WGS sequence"/>
</dbReference>
<dbReference type="AlphaFoldDB" id="A0A919UMF4"/>
<protein>
    <submittedName>
        <fullName evidence="1">Uncharacterized protein</fullName>
    </submittedName>
</protein>
<name>A0A919UMF4_9ACTN</name>
<reference evidence="1" key="1">
    <citation type="submission" date="2021-01" db="EMBL/GenBank/DDBJ databases">
        <title>Whole genome shotgun sequence of Acrocarpospora phusangensis NBRC 108782.</title>
        <authorList>
            <person name="Komaki H."/>
            <person name="Tamura T."/>
        </authorList>
    </citation>
    <scope>NUCLEOTIDE SEQUENCE</scope>
    <source>
        <strain evidence="1">NBRC 108782</strain>
    </source>
</reference>
<dbReference type="InterPro" id="IPR025633">
    <property type="entry name" value="DUF4291"/>
</dbReference>
<sequence length="68" mass="7432">MAPRYQIRADYDACTIVVYQAYSPAIADAALQAGRLVAPFSGIRRNARIAVGRVWLISRRGTTAAGRH</sequence>
<proteinExistence type="predicted"/>
<gene>
    <name evidence="1" type="ORF">Aph01nite_15920</name>
</gene>
<comment type="caution">
    <text evidence="1">The sequence shown here is derived from an EMBL/GenBank/DDBJ whole genome shotgun (WGS) entry which is preliminary data.</text>
</comment>
<dbReference type="Pfam" id="PF14124">
    <property type="entry name" value="DUF4291"/>
    <property type="match status" value="1"/>
</dbReference>
<evidence type="ECO:0000313" key="1">
    <source>
        <dbReference type="EMBL" id="GIH23282.1"/>
    </source>
</evidence>
<accession>A0A919UMF4</accession>
<keyword evidence="2" id="KW-1185">Reference proteome</keyword>